<evidence type="ECO:0000256" key="6">
    <source>
        <dbReference type="ARBA" id="ARBA00023277"/>
    </source>
</evidence>
<evidence type="ECO:0000313" key="12">
    <source>
        <dbReference type="Proteomes" id="UP000573603"/>
    </source>
</evidence>
<evidence type="ECO:0000256" key="2">
    <source>
        <dbReference type="ARBA" id="ARBA00022669"/>
    </source>
</evidence>
<comment type="caution">
    <text evidence="11">The sequence shown here is derived from an EMBL/GenBank/DDBJ whole genome shotgun (WGS) entry which is preliminary data.</text>
</comment>
<dbReference type="SUPFAM" id="SSF57016">
    <property type="entry name" value="Plant lectins/antimicrobial peptides"/>
    <property type="match status" value="1"/>
</dbReference>
<evidence type="ECO:0000256" key="4">
    <source>
        <dbReference type="ARBA" id="ARBA00022729"/>
    </source>
</evidence>
<dbReference type="EMBL" id="JABEVY010000180">
    <property type="protein sequence ID" value="KAF5244119.1"/>
    <property type="molecule type" value="Genomic_DNA"/>
</dbReference>
<dbReference type="InterPro" id="IPR001002">
    <property type="entry name" value="Chitin-bd_1"/>
</dbReference>
<feature type="disulfide bond" evidence="8">
    <location>
        <begin position="52"/>
        <end position="66"/>
    </location>
</feature>
<dbReference type="Gene3D" id="3.30.60.10">
    <property type="entry name" value="Endochitinase-like"/>
    <property type="match status" value="2"/>
</dbReference>
<dbReference type="GO" id="GO:0016787">
    <property type="term" value="F:hydrolase activity"/>
    <property type="evidence" value="ECO:0007669"/>
    <property type="project" value="UniProtKB-KW"/>
</dbReference>
<dbReference type="GO" id="GO:0008061">
    <property type="term" value="F:chitin binding"/>
    <property type="evidence" value="ECO:0007669"/>
    <property type="project" value="UniProtKB-UniRule"/>
</dbReference>
<dbReference type="PROSITE" id="PS50941">
    <property type="entry name" value="CHIT_BIND_I_2"/>
    <property type="match status" value="1"/>
</dbReference>
<keyword evidence="5" id="KW-0378">Hydrolase</keyword>
<dbReference type="PANTHER" id="PTHR46471:SF2">
    <property type="entry name" value="CHITIN DEACETYLASE-RELATED"/>
    <property type="match status" value="1"/>
</dbReference>
<protein>
    <recommendedName>
        <fullName evidence="10">Chitin-binding type-1 domain-containing protein</fullName>
    </recommendedName>
</protein>
<dbReference type="CDD" id="cd11618">
    <property type="entry name" value="ChtBD1_1"/>
    <property type="match status" value="1"/>
</dbReference>
<keyword evidence="4 9" id="KW-0732">Signal</keyword>
<evidence type="ECO:0000256" key="9">
    <source>
        <dbReference type="SAM" id="SignalP"/>
    </source>
</evidence>
<name>A0A8H4ZCU5_9HYPO</name>
<evidence type="ECO:0000256" key="1">
    <source>
        <dbReference type="ARBA" id="ARBA00001941"/>
    </source>
</evidence>
<reference evidence="11 12" key="1">
    <citation type="journal article" date="2020" name="BMC Genomics">
        <title>Correction to: Identification and distribution of gene clusters required for synthesis of sphingolipid metabolism inhibitors in diverse species of the filamentous fungus Fusarium.</title>
        <authorList>
            <person name="Kim H.S."/>
            <person name="Lohmar J.M."/>
            <person name="Busman M."/>
            <person name="Brown D.W."/>
            <person name="Naumann T.A."/>
            <person name="Divon H.H."/>
            <person name="Lysoe E."/>
            <person name="Uhlig S."/>
            <person name="Proctor R.H."/>
        </authorList>
    </citation>
    <scope>NUCLEOTIDE SEQUENCE [LARGE SCALE GENOMIC DNA]</scope>
    <source>
        <strain evidence="11 12">NRRL 25214</strain>
    </source>
</reference>
<dbReference type="InterPro" id="IPR036861">
    <property type="entry name" value="Endochitinase-like_sf"/>
</dbReference>
<keyword evidence="6" id="KW-0119">Carbohydrate metabolism</keyword>
<sequence>MKLAGLFWLLLAFVAAQSSTVSLSPWQTGKVTPDGTCGEGTGFVCSPTWGACCSKDGICGRSSKYCGEGCQRSAGNCNAAAPPPETPPQVLGVSLLTVLVAAQTSSSVAEVLLGIVVLNKVGAVILLITAATTVSPTLEHAVLLVISHSMVNVAPTARSVETLAMEIAVLAPGGAAIKPITAVLAVKMASAHALLRPTSLPTVSAGSSSACMTKDIPTLDGSCGSEVGLTCSGGPFDGQCCSDGGYCGTSTHCGSGCQRGFGRCN</sequence>
<comment type="cofactor">
    <cofactor evidence="1">
        <name>Co(2+)</name>
        <dbReference type="ChEBI" id="CHEBI:48828"/>
    </cofactor>
</comment>
<dbReference type="PANTHER" id="PTHR46471">
    <property type="entry name" value="CHITIN DEACETYLASE"/>
    <property type="match status" value="1"/>
</dbReference>
<organism evidence="11 12">
    <name type="scientific">Fusarium anthophilum</name>
    <dbReference type="NCBI Taxonomy" id="48485"/>
    <lineage>
        <taxon>Eukaryota</taxon>
        <taxon>Fungi</taxon>
        <taxon>Dikarya</taxon>
        <taxon>Ascomycota</taxon>
        <taxon>Pezizomycotina</taxon>
        <taxon>Sordariomycetes</taxon>
        <taxon>Hypocreomycetidae</taxon>
        <taxon>Hypocreales</taxon>
        <taxon>Nectriaceae</taxon>
        <taxon>Fusarium</taxon>
        <taxon>Fusarium fujikuroi species complex</taxon>
    </lineage>
</organism>
<comment type="caution">
    <text evidence="8">Lacks conserved residue(s) required for the propagation of feature annotation.</text>
</comment>
<evidence type="ECO:0000256" key="8">
    <source>
        <dbReference type="PROSITE-ProRule" id="PRU00261"/>
    </source>
</evidence>
<dbReference type="AlphaFoldDB" id="A0A8H4ZCU5"/>
<evidence type="ECO:0000256" key="3">
    <source>
        <dbReference type="ARBA" id="ARBA00022723"/>
    </source>
</evidence>
<proteinExistence type="predicted"/>
<keyword evidence="8" id="KW-1015">Disulfide bond</keyword>
<keyword evidence="7" id="KW-0170">Cobalt</keyword>
<evidence type="ECO:0000256" key="7">
    <source>
        <dbReference type="ARBA" id="ARBA00023285"/>
    </source>
</evidence>
<dbReference type="Proteomes" id="UP000573603">
    <property type="component" value="Unassembled WGS sequence"/>
</dbReference>
<feature type="domain" description="Chitin-binding type-1" evidence="10">
    <location>
        <begin position="34"/>
        <end position="79"/>
    </location>
</feature>
<accession>A0A8H4ZCU5</accession>
<evidence type="ECO:0000259" key="10">
    <source>
        <dbReference type="PROSITE" id="PS50941"/>
    </source>
</evidence>
<keyword evidence="2 8" id="KW-0147">Chitin-binding</keyword>
<evidence type="ECO:0000313" key="11">
    <source>
        <dbReference type="EMBL" id="KAF5244119.1"/>
    </source>
</evidence>
<gene>
    <name evidence="11" type="ORF">FANTH_7874</name>
</gene>
<keyword evidence="3" id="KW-0479">Metal-binding</keyword>
<keyword evidence="12" id="KW-1185">Reference proteome</keyword>
<feature type="chain" id="PRO_5034932172" description="Chitin-binding type-1 domain-containing protein" evidence="9">
    <location>
        <begin position="19"/>
        <end position="265"/>
    </location>
</feature>
<evidence type="ECO:0000256" key="5">
    <source>
        <dbReference type="ARBA" id="ARBA00022801"/>
    </source>
</evidence>
<dbReference type="GO" id="GO:0046872">
    <property type="term" value="F:metal ion binding"/>
    <property type="evidence" value="ECO:0007669"/>
    <property type="project" value="UniProtKB-KW"/>
</dbReference>
<feature type="signal peptide" evidence="9">
    <location>
        <begin position="1"/>
        <end position="18"/>
    </location>
</feature>